<sequence length="76" mass="8809">MTNKDRHKTPWFCLLLFRALSRSKSAARVSKYHLPHPERKGGGDERDGDDVTRMRSIFPRPHHPDAHPVHLTSRLS</sequence>
<protein>
    <recommendedName>
        <fullName evidence="5">Secreted protein</fullName>
    </recommendedName>
</protein>
<proteinExistence type="predicted"/>
<feature type="chain" id="PRO_5036496933" description="Secreted protein" evidence="2">
    <location>
        <begin position="27"/>
        <end position="76"/>
    </location>
</feature>
<evidence type="ECO:0008006" key="5">
    <source>
        <dbReference type="Google" id="ProtNLM"/>
    </source>
</evidence>
<gene>
    <name evidence="3" type="ORF">TNCT_203091</name>
</gene>
<evidence type="ECO:0000256" key="2">
    <source>
        <dbReference type="SAM" id="SignalP"/>
    </source>
</evidence>
<keyword evidence="2" id="KW-0732">Signal</keyword>
<organism evidence="3 4">
    <name type="scientific">Trichonephila clavata</name>
    <name type="common">Joro spider</name>
    <name type="synonym">Nephila clavata</name>
    <dbReference type="NCBI Taxonomy" id="2740835"/>
    <lineage>
        <taxon>Eukaryota</taxon>
        <taxon>Metazoa</taxon>
        <taxon>Ecdysozoa</taxon>
        <taxon>Arthropoda</taxon>
        <taxon>Chelicerata</taxon>
        <taxon>Arachnida</taxon>
        <taxon>Araneae</taxon>
        <taxon>Araneomorphae</taxon>
        <taxon>Entelegynae</taxon>
        <taxon>Araneoidea</taxon>
        <taxon>Nephilidae</taxon>
        <taxon>Trichonephila</taxon>
    </lineage>
</organism>
<dbReference type="Proteomes" id="UP000887116">
    <property type="component" value="Unassembled WGS sequence"/>
</dbReference>
<dbReference type="EMBL" id="BMAO01004496">
    <property type="protein sequence ID" value="GFQ95047.1"/>
    <property type="molecule type" value="Genomic_DNA"/>
</dbReference>
<evidence type="ECO:0000313" key="3">
    <source>
        <dbReference type="EMBL" id="GFQ95047.1"/>
    </source>
</evidence>
<evidence type="ECO:0000313" key="4">
    <source>
        <dbReference type="Proteomes" id="UP000887116"/>
    </source>
</evidence>
<accession>A0A8X6G2S7</accession>
<evidence type="ECO:0000256" key="1">
    <source>
        <dbReference type="SAM" id="MobiDB-lite"/>
    </source>
</evidence>
<keyword evidence="4" id="KW-1185">Reference proteome</keyword>
<reference evidence="3" key="1">
    <citation type="submission" date="2020-07" db="EMBL/GenBank/DDBJ databases">
        <title>Multicomponent nature underlies the extraordinary mechanical properties of spider dragline silk.</title>
        <authorList>
            <person name="Kono N."/>
            <person name="Nakamura H."/>
            <person name="Mori M."/>
            <person name="Yoshida Y."/>
            <person name="Ohtoshi R."/>
            <person name="Malay A.D."/>
            <person name="Moran D.A.P."/>
            <person name="Tomita M."/>
            <person name="Numata K."/>
            <person name="Arakawa K."/>
        </authorList>
    </citation>
    <scope>NUCLEOTIDE SEQUENCE</scope>
</reference>
<name>A0A8X6G2S7_TRICU</name>
<feature type="signal peptide" evidence="2">
    <location>
        <begin position="1"/>
        <end position="26"/>
    </location>
</feature>
<feature type="region of interest" description="Disordered" evidence="1">
    <location>
        <begin position="26"/>
        <end position="76"/>
    </location>
</feature>
<dbReference type="AlphaFoldDB" id="A0A8X6G2S7"/>
<dbReference type="OrthoDB" id="10397692at2759"/>
<comment type="caution">
    <text evidence="3">The sequence shown here is derived from an EMBL/GenBank/DDBJ whole genome shotgun (WGS) entry which is preliminary data.</text>
</comment>
<feature type="compositionally biased region" description="Basic and acidic residues" evidence="1">
    <location>
        <begin position="35"/>
        <end position="53"/>
    </location>
</feature>